<protein>
    <recommendedName>
        <fullName evidence="3">DUF4468 domain-containing protein</fullName>
    </recommendedName>
</protein>
<gene>
    <name evidence="1" type="ORF">M3P19_15580</name>
</gene>
<evidence type="ECO:0000313" key="2">
    <source>
        <dbReference type="Proteomes" id="UP001203607"/>
    </source>
</evidence>
<evidence type="ECO:0000313" key="1">
    <source>
        <dbReference type="EMBL" id="MCL6275435.1"/>
    </source>
</evidence>
<organism evidence="1 2">
    <name type="scientific">Flagellimonas spongiicola</name>
    <dbReference type="NCBI Taxonomy" id="2942208"/>
    <lineage>
        <taxon>Bacteria</taxon>
        <taxon>Pseudomonadati</taxon>
        <taxon>Bacteroidota</taxon>
        <taxon>Flavobacteriia</taxon>
        <taxon>Flavobacteriales</taxon>
        <taxon>Flavobacteriaceae</taxon>
        <taxon>Flagellimonas</taxon>
    </lineage>
</organism>
<evidence type="ECO:0008006" key="3">
    <source>
        <dbReference type="Google" id="ProtNLM"/>
    </source>
</evidence>
<dbReference type="RefSeq" id="WP_249658619.1">
    <property type="nucleotide sequence ID" value="NZ_JAMFMA010000004.1"/>
</dbReference>
<proteinExistence type="predicted"/>
<reference evidence="1 2" key="1">
    <citation type="submission" date="2022-05" db="EMBL/GenBank/DDBJ databases">
        <authorList>
            <person name="Park J.-S."/>
        </authorList>
    </citation>
    <scope>NUCLEOTIDE SEQUENCE [LARGE SCALE GENOMIC DNA]</scope>
    <source>
        <strain evidence="1 2">2012CJ35-5</strain>
    </source>
</reference>
<keyword evidence="2" id="KW-1185">Reference proteome</keyword>
<dbReference type="Proteomes" id="UP001203607">
    <property type="component" value="Unassembled WGS sequence"/>
</dbReference>
<dbReference type="PROSITE" id="PS51257">
    <property type="entry name" value="PROKAR_LIPOPROTEIN"/>
    <property type="match status" value="1"/>
</dbReference>
<sequence>MRNLFVFLLSITLASCNVKSQNSKSSKLLFEDIVVDSIKVELSAKSAMLSTLLDESRIYNFKLSIEKIHSSELSKGNKIHGASTLGNAYIYSDSNKYVINFLEHPTKGIIANFLEQKRGSNFQSYLGAYLEADKLYEKLVEASN</sequence>
<accession>A0ABT0PVL7</accession>
<name>A0ABT0PVL7_9FLAO</name>
<dbReference type="EMBL" id="JAMFMA010000004">
    <property type="protein sequence ID" value="MCL6275435.1"/>
    <property type="molecule type" value="Genomic_DNA"/>
</dbReference>
<comment type="caution">
    <text evidence="1">The sequence shown here is derived from an EMBL/GenBank/DDBJ whole genome shotgun (WGS) entry which is preliminary data.</text>
</comment>